<organism evidence="1 2">
    <name type="scientific">Paenibacillus uliginis N3/975</name>
    <dbReference type="NCBI Taxonomy" id="1313296"/>
    <lineage>
        <taxon>Bacteria</taxon>
        <taxon>Bacillati</taxon>
        <taxon>Bacillota</taxon>
        <taxon>Bacilli</taxon>
        <taxon>Bacillales</taxon>
        <taxon>Paenibacillaceae</taxon>
        <taxon>Paenibacillus</taxon>
    </lineage>
</organism>
<name>A0A1X7HCX0_9BACL</name>
<dbReference type="RefSeq" id="WP_208919433.1">
    <property type="nucleotide sequence ID" value="NZ_LT840184.1"/>
</dbReference>
<dbReference type="Proteomes" id="UP000192940">
    <property type="component" value="Chromosome I"/>
</dbReference>
<keyword evidence="2" id="KW-1185">Reference proteome</keyword>
<gene>
    <name evidence="1" type="ORF">SAMN05661091_2477</name>
</gene>
<dbReference type="STRING" id="1313296.SAMN05661091_2477"/>
<reference evidence="2" key="1">
    <citation type="submission" date="2017-04" db="EMBL/GenBank/DDBJ databases">
        <authorList>
            <person name="Varghese N."/>
            <person name="Submissions S."/>
        </authorList>
    </citation>
    <scope>NUCLEOTIDE SEQUENCE [LARGE SCALE GENOMIC DNA]</scope>
    <source>
        <strain evidence="2">N3/975</strain>
    </source>
</reference>
<accession>A0A1X7HCX0</accession>
<dbReference type="AlphaFoldDB" id="A0A1X7HCX0"/>
<evidence type="ECO:0000313" key="2">
    <source>
        <dbReference type="Proteomes" id="UP000192940"/>
    </source>
</evidence>
<evidence type="ECO:0000313" key="1">
    <source>
        <dbReference type="EMBL" id="SMF83882.1"/>
    </source>
</evidence>
<dbReference type="InterPro" id="IPR046136">
    <property type="entry name" value="DUF6138"/>
</dbReference>
<dbReference type="Pfam" id="PF19635">
    <property type="entry name" value="DUF6138"/>
    <property type="match status" value="1"/>
</dbReference>
<dbReference type="EMBL" id="LT840184">
    <property type="protein sequence ID" value="SMF83882.1"/>
    <property type="molecule type" value="Genomic_DNA"/>
</dbReference>
<protein>
    <submittedName>
        <fullName evidence="1">Uncharacterized protein</fullName>
    </submittedName>
</protein>
<proteinExistence type="predicted"/>
<sequence length="554" mass="64482">MNQAAEAFLNDIWSHITAIYDKESQRISEFKDRSRLQAGVYDYLRVVWRKGKFNWAQGKIHIDIYEPLSWSDSSYKFEAGTYIVELTDEILIHDFFPALCDRMDKLFQSDDYGPNFFDYRFEIVFEFEWEQSKLCHSQFLLNEEKLRGLKQTLDIFIDTKILSELPVLPKENDGSFFARHLMNPDLMEQRQEEIEPLIRHLSDKLRTNRERSDKWAYQYTSAFKNWAKERFLNQYFDRSGNFGLDWVLKNESERNELNVQELDFFIYAALQIGPQEPDTREKYLKLAVELGSKQATDYLKQGSGLFECVYNSNLIQGKANDIIQTIEIRIVSEEEAAYREALDFISNLLRQGFPKGYKLKLKSKEKHYLPLKELAKSGHHRFFANAVRYPALFPQLAAYAGLAMEEFAWYQDVEPSEKSVMPGTYAVFGLGLYSDAYFPLVQRYMELVDEEHQSAQDRYAEAFIEAHGVTAEHMPVLVSILLGGNQSAKPVKNIAIDTPELGDALIRELETKEDYEREVVIYRIFGSNKKLAQAAKKESSPLKEQLEQLLVLLG</sequence>